<dbReference type="InterPro" id="IPR036128">
    <property type="entry name" value="Plus3-like_sf"/>
</dbReference>
<feature type="region of interest" description="Disordered" evidence="1">
    <location>
        <begin position="637"/>
        <end position="689"/>
    </location>
</feature>
<dbReference type="Gene3D" id="3.90.70.200">
    <property type="entry name" value="Plus-3 domain"/>
    <property type="match status" value="1"/>
</dbReference>
<dbReference type="PROSITE" id="PS51925">
    <property type="entry name" value="SWIB_MDM2"/>
    <property type="match status" value="1"/>
</dbReference>
<evidence type="ECO:0000259" key="2">
    <source>
        <dbReference type="PROSITE" id="PS51360"/>
    </source>
</evidence>
<dbReference type="SMART" id="SM00719">
    <property type="entry name" value="Plus3"/>
    <property type="match status" value="1"/>
</dbReference>
<accession>A0AAV6WKK6</accession>
<dbReference type="InterPro" id="IPR036885">
    <property type="entry name" value="SWIB_MDM2_dom_sf"/>
</dbReference>
<evidence type="ECO:0000313" key="4">
    <source>
        <dbReference type="EMBL" id="KAG8368902.1"/>
    </source>
</evidence>
<feature type="compositionally biased region" description="Acidic residues" evidence="1">
    <location>
        <begin position="430"/>
        <end position="446"/>
    </location>
</feature>
<keyword evidence="5" id="KW-1185">Reference proteome</keyword>
<dbReference type="AlphaFoldDB" id="A0AAV6WKK6"/>
<gene>
    <name evidence="4" type="ORF">BUALT_Bualt15G0094800</name>
</gene>
<sequence length="782" mass="89138">MEKLATNSKIIMSKAQAYRSGFKEALERSPPLMQGAQDDHWVPPQAGFIKVNFDGATFVNPSTTGSDCLGRGQLGQCVVWRQFHRLFGASPEVVEALAALDAVQLAIRKGWSSLEGEGAPPLQVDVAVLADLRMDAQDESFDLLRRIPCKGGKQFDRECLKSFHPDCVEKDDSFLESEDHWTCAWHICSVCRKSSQLHCYTCTKAVCRHCLPKTDFLQVKGEYGFCDLCLKLALLIEENKDYDSDGDKVDFTDRETCEGLFMEYYMIIKKDEGFESRDIYAAQDRVKKKKKNHKSGSDSEEFDDEEDEEQISDYDDVKYEKKHKRKHKEKRSERRKSKAPKKSNQMEFVGWASKSLMEFLASIGKNNSEKLSQDEVTSIINEYAKENKLFHPQKKKMIICDALLKPLFKRKTINKIRVYGLLDDHFTENQDESEEDEVEYNSENDDTSIPSACKRQKKVDVEKKPEKVENDVDQCCFAAIVDENMKLVYLKRSVLYELLKQPESFEEKVVGCYVRAKSDPYDYCSKSSYQLMQVEGVKAVSVGENNAETVLLFSTMPKEIGISRLSDSDFSKEECEVLRQKVLAGQLERPTVGELQEKAKILHKDITKHYWDRQKTLQSPSEQSKLLENVPKVIPDISELDSNTGDVKEDMKSDEGSPTSILHCDNADQGTSEEKAHHGKASTPEPEHEDIPCKKVLEDYENANDGKVNSLLSNEKLDNDLDSETWFVLGPHGENSKCSLSVLKRWNEKSPYASKFKVWKEDQKEEDAVSLLDAINIAFPKQ</sequence>
<dbReference type="InterPro" id="IPR035445">
    <property type="entry name" value="GYF-like_dom_sf"/>
</dbReference>
<dbReference type="EMBL" id="WHWC01000015">
    <property type="protein sequence ID" value="KAG8368902.1"/>
    <property type="molecule type" value="Genomic_DNA"/>
</dbReference>
<dbReference type="InterPro" id="IPR045894">
    <property type="entry name" value="At5g08430-like"/>
</dbReference>
<dbReference type="InterPro" id="IPR003121">
    <property type="entry name" value="SWIB_MDM2_domain"/>
</dbReference>
<dbReference type="SUPFAM" id="SSF159042">
    <property type="entry name" value="Plus3-like"/>
    <property type="match status" value="1"/>
</dbReference>
<evidence type="ECO:0000313" key="5">
    <source>
        <dbReference type="Proteomes" id="UP000826271"/>
    </source>
</evidence>
<dbReference type="SUPFAM" id="SSF47592">
    <property type="entry name" value="SWIB/MDM2 domain"/>
    <property type="match status" value="1"/>
</dbReference>
<feature type="domain" description="DM2" evidence="3">
    <location>
        <begin position="345"/>
        <end position="428"/>
    </location>
</feature>
<dbReference type="CDD" id="cd10567">
    <property type="entry name" value="SWIB-MDM2_like"/>
    <property type="match status" value="1"/>
</dbReference>
<dbReference type="Gene3D" id="3.30.1490.40">
    <property type="match status" value="1"/>
</dbReference>
<evidence type="ECO:0000256" key="1">
    <source>
        <dbReference type="SAM" id="MobiDB-lite"/>
    </source>
</evidence>
<dbReference type="Pfam" id="PF02201">
    <property type="entry name" value="SWIB"/>
    <property type="match status" value="1"/>
</dbReference>
<dbReference type="GO" id="GO:0003677">
    <property type="term" value="F:DNA binding"/>
    <property type="evidence" value="ECO:0007669"/>
    <property type="project" value="InterPro"/>
</dbReference>
<dbReference type="InterPro" id="IPR004343">
    <property type="entry name" value="Plus-3_dom"/>
</dbReference>
<reference evidence="4" key="1">
    <citation type="submission" date="2019-10" db="EMBL/GenBank/DDBJ databases">
        <authorList>
            <person name="Zhang R."/>
            <person name="Pan Y."/>
            <person name="Wang J."/>
            <person name="Ma R."/>
            <person name="Yu S."/>
        </authorList>
    </citation>
    <scope>NUCLEOTIDE SEQUENCE</scope>
    <source>
        <strain evidence="4">LA-IB0</strain>
        <tissue evidence="4">Leaf</tissue>
    </source>
</reference>
<organism evidence="4 5">
    <name type="scientific">Buddleja alternifolia</name>
    <dbReference type="NCBI Taxonomy" id="168488"/>
    <lineage>
        <taxon>Eukaryota</taxon>
        <taxon>Viridiplantae</taxon>
        <taxon>Streptophyta</taxon>
        <taxon>Embryophyta</taxon>
        <taxon>Tracheophyta</taxon>
        <taxon>Spermatophyta</taxon>
        <taxon>Magnoliopsida</taxon>
        <taxon>eudicotyledons</taxon>
        <taxon>Gunneridae</taxon>
        <taxon>Pentapetalae</taxon>
        <taxon>asterids</taxon>
        <taxon>lamiids</taxon>
        <taxon>Lamiales</taxon>
        <taxon>Scrophulariaceae</taxon>
        <taxon>Buddlejeae</taxon>
        <taxon>Buddleja</taxon>
    </lineage>
</organism>
<feature type="compositionally biased region" description="Basic and acidic residues" evidence="1">
    <location>
        <begin position="646"/>
        <end position="655"/>
    </location>
</feature>
<dbReference type="Pfam" id="PF03126">
    <property type="entry name" value="Plus-3"/>
    <property type="match status" value="1"/>
</dbReference>
<dbReference type="PANTHER" id="PTHR46851">
    <property type="entry name" value="OS01G0884500 PROTEIN"/>
    <property type="match status" value="1"/>
</dbReference>
<comment type="caution">
    <text evidence="4">The sequence shown here is derived from an EMBL/GenBank/DDBJ whole genome shotgun (WGS) entry which is preliminary data.</text>
</comment>
<feature type="region of interest" description="Disordered" evidence="1">
    <location>
        <begin position="288"/>
        <end position="345"/>
    </location>
</feature>
<feature type="compositionally biased region" description="Acidic residues" evidence="1">
    <location>
        <begin position="298"/>
        <end position="314"/>
    </location>
</feature>
<dbReference type="InterPro" id="IPR013083">
    <property type="entry name" value="Znf_RING/FYVE/PHD"/>
</dbReference>
<feature type="region of interest" description="Disordered" evidence="1">
    <location>
        <begin position="430"/>
        <end position="449"/>
    </location>
</feature>
<name>A0AAV6WKK6_9LAMI</name>
<evidence type="ECO:0000259" key="3">
    <source>
        <dbReference type="PROSITE" id="PS51925"/>
    </source>
</evidence>
<dbReference type="Proteomes" id="UP000826271">
    <property type="component" value="Unassembled WGS sequence"/>
</dbReference>
<dbReference type="PANTHER" id="PTHR46851:SF22">
    <property type="entry name" value="ZINC ION BINDING _ DNA BINDING PROTEIN"/>
    <property type="match status" value="1"/>
</dbReference>
<feature type="compositionally biased region" description="Basic residues" evidence="1">
    <location>
        <begin position="320"/>
        <end position="341"/>
    </location>
</feature>
<feature type="domain" description="Plus3" evidence="2">
    <location>
        <begin position="479"/>
        <end position="607"/>
    </location>
</feature>
<dbReference type="Gene3D" id="1.10.245.10">
    <property type="entry name" value="SWIB/MDM2 domain"/>
    <property type="match status" value="1"/>
</dbReference>
<proteinExistence type="predicted"/>
<dbReference type="PROSITE" id="PS51360">
    <property type="entry name" value="PLUS3"/>
    <property type="match status" value="1"/>
</dbReference>
<dbReference type="Gene3D" id="3.30.40.10">
    <property type="entry name" value="Zinc/RING finger domain, C3HC4 (zinc finger)"/>
    <property type="match status" value="1"/>
</dbReference>
<protein>
    <submittedName>
        <fullName evidence="4">Uncharacterized protein</fullName>
    </submittedName>
</protein>